<gene>
    <name evidence="1" type="ORF">MPOCJGCO_2447</name>
</gene>
<evidence type="ECO:0008006" key="3">
    <source>
        <dbReference type="Google" id="ProtNLM"/>
    </source>
</evidence>
<organism evidence="1 2">
    <name type="scientific">Methylobacterium trifolii</name>
    <dbReference type="NCBI Taxonomy" id="1003092"/>
    <lineage>
        <taxon>Bacteria</taxon>
        <taxon>Pseudomonadati</taxon>
        <taxon>Pseudomonadota</taxon>
        <taxon>Alphaproteobacteria</taxon>
        <taxon>Hyphomicrobiales</taxon>
        <taxon>Methylobacteriaceae</taxon>
        <taxon>Methylobacterium</taxon>
    </lineage>
</organism>
<reference evidence="1" key="2">
    <citation type="submission" date="2021-08" db="EMBL/GenBank/DDBJ databases">
        <authorList>
            <person name="Tani A."/>
            <person name="Ola A."/>
            <person name="Ogura Y."/>
            <person name="Katsura K."/>
            <person name="Hayashi T."/>
        </authorList>
    </citation>
    <scope>NUCLEOTIDE SEQUENCE</scope>
    <source>
        <strain evidence="1">DSM 23632</strain>
    </source>
</reference>
<evidence type="ECO:0000313" key="1">
    <source>
        <dbReference type="EMBL" id="GJE60336.1"/>
    </source>
</evidence>
<proteinExistence type="predicted"/>
<dbReference type="EMBL" id="BPRB01000126">
    <property type="protein sequence ID" value="GJE60336.1"/>
    <property type="molecule type" value="Genomic_DNA"/>
</dbReference>
<reference evidence="1" key="1">
    <citation type="journal article" date="2021" name="Front. Microbiol.">
        <title>Comprehensive Comparative Genomics and Phenotyping of Methylobacterium Species.</title>
        <authorList>
            <person name="Alessa O."/>
            <person name="Ogura Y."/>
            <person name="Fujitani Y."/>
            <person name="Takami H."/>
            <person name="Hayashi T."/>
            <person name="Sahin N."/>
            <person name="Tani A."/>
        </authorList>
    </citation>
    <scope>NUCLEOTIDE SEQUENCE</scope>
    <source>
        <strain evidence="1">DSM 23632</strain>
    </source>
</reference>
<evidence type="ECO:0000313" key="2">
    <source>
        <dbReference type="Proteomes" id="UP001055057"/>
    </source>
</evidence>
<accession>A0ABQ4U0N0</accession>
<name>A0ABQ4U0N0_9HYPH</name>
<protein>
    <recommendedName>
        <fullName evidence="3">Anti-sigma factor NepR domain-containing protein</fullName>
    </recommendedName>
</protein>
<sequence>MKIVAANHAEARFAAGRPMPASNEAMLLATIGDDLRTLYHDLRSEMPDDLMALAERLDRRSAPLTRAA</sequence>
<dbReference type="RefSeq" id="WP_238182895.1">
    <property type="nucleotide sequence ID" value="NZ_BPRB01000126.1"/>
</dbReference>
<keyword evidence="2" id="KW-1185">Reference proteome</keyword>
<comment type="caution">
    <text evidence="1">The sequence shown here is derived from an EMBL/GenBank/DDBJ whole genome shotgun (WGS) entry which is preliminary data.</text>
</comment>
<dbReference type="Proteomes" id="UP001055057">
    <property type="component" value="Unassembled WGS sequence"/>
</dbReference>